<name>A0A8J8GBG3_9FLAO</name>
<keyword evidence="3" id="KW-1185">Reference proteome</keyword>
<dbReference type="CDD" id="cd02947">
    <property type="entry name" value="TRX_family"/>
    <property type="match status" value="1"/>
</dbReference>
<dbReference type="AlphaFoldDB" id="A0A8J8GBG3"/>
<proteinExistence type="predicted"/>
<dbReference type="RefSeq" id="WP_173779471.1">
    <property type="nucleotide sequence ID" value="NZ_JABSNO010000013.1"/>
</dbReference>
<dbReference type="InterPro" id="IPR036249">
    <property type="entry name" value="Thioredoxin-like_sf"/>
</dbReference>
<feature type="signal peptide" evidence="1">
    <location>
        <begin position="1"/>
        <end position="23"/>
    </location>
</feature>
<dbReference type="GO" id="GO:0016853">
    <property type="term" value="F:isomerase activity"/>
    <property type="evidence" value="ECO:0007669"/>
    <property type="project" value="UniProtKB-KW"/>
</dbReference>
<protein>
    <submittedName>
        <fullName evidence="2">Thiol-disulfide isomerase/thioredoxin</fullName>
    </submittedName>
</protein>
<organism evidence="2 3">
    <name type="scientific">Frigoriflavimonas asaccharolytica</name>
    <dbReference type="NCBI Taxonomy" id="2735899"/>
    <lineage>
        <taxon>Bacteria</taxon>
        <taxon>Pseudomonadati</taxon>
        <taxon>Bacteroidota</taxon>
        <taxon>Flavobacteriia</taxon>
        <taxon>Flavobacteriales</taxon>
        <taxon>Weeksellaceae</taxon>
        <taxon>Frigoriflavimonas</taxon>
    </lineage>
</organism>
<dbReference type="Proteomes" id="UP000610746">
    <property type="component" value="Unassembled WGS sequence"/>
</dbReference>
<dbReference type="PROSITE" id="PS51257">
    <property type="entry name" value="PROKAR_LIPOPROTEIN"/>
    <property type="match status" value="1"/>
</dbReference>
<evidence type="ECO:0000313" key="2">
    <source>
        <dbReference type="EMBL" id="NRS92890.1"/>
    </source>
</evidence>
<sequence length="186" mass="21375">MKKYITKLILASGLLMITQSCEAQKVVVNREVETTSDGKMLLGTQTVSQFEKAPYDSWYKQGKEEYQINAEAIEGLKKQKFKTYAITVFLGTWCEDSHRDFPRFMKIVEATGFPEDKLTIITVNRKKESPDGEEAQLNIQRVPTFIVSRYGKEIGRIIEFPTSGYLEKDLLEILKKDDSSIKDIFK</sequence>
<keyword evidence="2" id="KW-0413">Isomerase</keyword>
<keyword evidence="1" id="KW-0732">Signal</keyword>
<gene>
    <name evidence="2" type="ORF">HNQ03_001971</name>
</gene>
<accession>A0A8J8GBG3</accession>
<dbReference type="EMBL" id="JABSNO010000013">
    <property type="protein sequence ID" value="NRS92890.1"/>
    <property type="molecule type" value="Genomic_DNA"/>
</dbReference>
<comment type="caution">
    <text evidence="2">The sequence shown here is derived from an EMBL/GenBank/DDBJ whole genome shotgun (WGS) entry which is preliminary data.</text>
</comment>
<evidence type="ECO:0000256" key="1">
    <source>
        <dbReference type="SAM" id="SignalP"/>
    </source>
</evidence>
<dbReference type="Gene3D" id="3.40.30.10">
    <property type="entry name" value="Glutaredoxin"/>
    <property type="match status" value="1"/>
</dbReference>
<feature type="chain" id="PRO_5035306577" evidence="1">
    <location>
        <begin position="24"/>
        <end position="186"/>
    </location>
</feature>
<reference evidence="2" key="1">
    <citation type="submission" date="2020-05" db="EMBL/GenBank/DDBJ databases">
        <title>Genomic Encyclopedia of Type Strains, Phase IV (KMG-V): Genome sequencing to study the core and pangenomes of soil and plant-associated prokaryotes.</title>
        <authorList>
            <person name="Whitman W."/>
        </authorList>
    </citation>
    <scope>NUCLEOTIDE SEQUENCE</scope>
    <source>
        <strain evidence="2">16F</strain>
    </source>
</reference>
<dbReference type="SUPFAM" id="SSF52833">
    <property type="entry name" value="Thioredoxin-like"/>
    <property type="match status" value="1"/>
</dbReference>
<evidence type="ECO:0000313" key="3">
    <source>
        <dbReference type="Proteomes" id="UP000610746"/>
    </source>
</evidence>